<dbReference type="PANTHER" id="PTHR24292">
    <property type="entry name" value="CYTOCHROME P450"/>
    <property type="match status" value="1"/>
</dbReference>
<comment type="cofactor">
    <cofactor evidence="1">
        <name>heme</name>
        <dbReference type="ChEBI" id="CHEBI:30413"/>
    </cofactor>
</comment>
<evidence type="ECO:0000256" key="12">
    <source>
        <dbReference type="ARBA" id="ARBA00023136"/>
    </source>
</evidence>
<dbReference type="Gene3D" id="1.10.630.10">
    <property type="entry name" value="Cytochrome P450"/>
    <property type="match status" value="1"/>
</dbReference>
<dbReference type="InterPro" id="IPR050476">
    <property type="entry name" value="Insect_CytP450_Detox"/>
</dbReference>
<keyword evidence="10" id="KW-0408">Iron</keyword>
<evidence type="ECO:0000256" key="11">
    <source>
        <dbReference type="ARBA" id="ARBA00023033"/>
    </source>
</evidence>
<accession>A0ABM1PBV3</accession>
<evidence type="ECO:0000256" key="6">
    <source>
        <dbReference type="ARBA" id="ARBA00022723"/>
    </source>
</evidence>
<reference evidence="13" key="2">
    <citation type="journal article" date="2016" name="G3 (Bethesda)">
        <title>Genome Evolution in Three Species of Cactophilic Drosophila.</title>
        <authorList>
            <person name="Sanchez-Flores A."/>
            <person name="Penazola F."/>
            <person name="Carpinteyro-Ponce J."/>
            <person name="Nazario-Yepiz N."/>
            <person name="Abreu-Goodger C."/>
            <person name="Machado C.A."/>
            <person name="Markow T.A."/>
        </authorList>
    </citation>
    <scope>NUCLEOTIDE SEQUENCE [LARGE SCALE GENOMIC DNA]</scope>
</reference>
<comment type="similarity">
    <text evidence="4">Belongs to the cytochrome P450 family.</text>
</comment>
<keyword evidence="8" id="KW-0492">Microsome</keyword>
<evidence type="ECO:0000256" key="9">
    <source>
        <dbReference type="ARBA" id="ARBA00023002"/>
    </source>
</evidence>
<evidence type="ECO:0000256" key="5">
    <source>
        <dbReference type="ARBA" id="ARBA00022617"/>
    </source>
</evidence>
<organism evidence="13 14">
    <name type="scientific">Drosophila arizonae</name>
    <name type="common">Fruit fly</name>
    <dbReference type="NCBI Taxonomy" id="7263"/>
    <lineage>
        <taxon>Eukaryota</taxon>
        <taxon>Metazoa</taxon>
        <taxon>Ecdysozoa</taxon>
        <taxon>Arthropoda</taxon>
        <taxon>Hexapoda</taxon>
        <taxon>Insecta</taxon>
        <taxon>Pterygota</taxon>
        <taxon>Neoptera</taxon>
        <taxon>Endopterygota</taxon>
        <taxon>Diptera</taxon>
        <taxon>Brachycera</taxon>
        <taxon>Muscomorpha</taxon>
        <taxon>Ephydroidea</taxon>
        <taxon>Drosophilidae</taxon>
        <taxon>Drosophila</taxon>
    </lineage>
</organism>
<proteinExistence type="inferred from homology"/>
<evidence type="ECO:0000256" key="10">
    <source>
        <dbReference type="ARBA" id="ARBA00023004"/>
    </source>
</evidence>
<dbReference type="SUPFAM" id="SSF48264">
    <property type="entry name" value="Cytochrome P450"/>
    <property type="match status" value="1"/>
</dbReference>
<reference evidence="13" key="1">
    <citation type="journal article" date="1997" name="Nucleic Acids Res.">
        <title>tRNAscan-SE: a program for improved detection of transfer RNA genes in genomic sequence.</title>
        <authorList>
            <person name="Lowe T.M."/>
            <person name="Eddy S.R."/>
        </authorList>
    </citation>
    <scope>NUCLEOTIDE SEQUENCE [LARGE SCALE GENOMIC DNA]</scope>
</reference>
<keyword evidence="12" id="KW-0472">Membrane</keyword>
<keyword evidence="5" id="KW-0349">Heme</keyword>
<evidence type="ECO:0000256" key="7">
    <source>
        <dbReference type="ARBA" id="ARBA00022824"/>
    </source>
</evidence>
<keyword evidence="13" id="KW-1185">Reference proteome</keyword>
<evidence type="ECO:0000256" key="2">
    <source>
        <dbReference type="ARBA" id="ARBA00004174"/>
    </source>
</evidence>
<dbReference type="Proteomes" id="UP000694904">
    <property type="component" value="Chromosome 5"/>
</dbReference>
<evidence type="ECO:0000256" key="8">
    <source>
        <dbReference type="ARBA" id="ARBA00022848"/>
    </source>
</evidence>
<keyword evidence="6" id="KW-0479">Metal-binding</keyword>
<comment type="subcellular location">
    <subcellularLocation>
        <location evidence="3">Endoplasmic reticulum membrane</location>
        <topology evidence="3">Peripheral membrane protein</topology>
    </subcellularLocation>
    <subcellularLocation>
        <location evidence="2">Microsome membrane</location>
        <topology evidence="2">Peripheral membrane protein</topology>
    </subcellularLocation>
</comment>
<dbReference type="InterPro" id="IPR036396">
    <property type="entry name" value="Cyt_P450_sf"/>
</dbReference>
<dbReference type="InterPro" id="IPR001128">
    <property type="entry name" value="Cyt_P450"/>
</dbReference>
<evidence type="ECO:0000313" key="14">
    <source>
        <dbReference type="RefSeq" id="XP_017864689.1"/>
    </source>
</evidence>
<keyword evidence="11" id="KW-0503">Monooxygenase</keyword>
<dbReference type="RefSeq" id="XP_017864689.1">
    <property type="nucleotide sequence ID" value="XM_018009200.1"/>
</dbReference>
<reference evidence="14" key="3">
    <citation type="submission" date="2025-08" db="UniProtKB">
        <authorList>
            <consortium name="RefSeq"/>
        </authorList>
    </citation>
    <scope>IDENTIFICATION</scope>
    <source>
        <tissue evidence="14">Whole organism</tissue>
    </source>
</reference>
<evidence type="ECO:0000313" key="13">
    <source>
        <dbReference type="Proteomes" id="UP000694904"/>
    </source>
</evidence>
<dbReference type="GeneID" id="108614976"/>
<sequence>MAFGIILLTAVVALLGYLFLRMNQRMHHWENAGIPCEKPNIIVGCLRGVQTKRAFLDIWMQYYKKFKGTGPFAGFYWFQRPAAFVLEPFLVKHVLIKDFNKFTDRGFFSNPEDDPLSGQLFLLDGHKWRSMRNKLSSTFTSGKMKYMFPTVVKISHEFVEVFGDMASDWQKALSYQVNKFASTDILRAQQEQQQQQRQEQQE</sequence>
<evidence type="ECO:0000256" key="1">
    <source>
        <dbReference type="ARBA" id="ARBA00001971"/>
    </source>
</evidence>
<keyword evidence="7" id="KW-0256">Endoplasmic reticulum</keyword>
<gene>
    <name evidence="14" type="primary">LOC108614976</name>
</gene>
<keyword evidence="9" id="KW-0560">Oxidoreductase</keyword>
<evidence type="ECO:0000256" key="3">
    <source>
        <dbReference type="ARBA" id="ARBA00004406"/>
    </source>
</evidence>
<evidence type="ECO:0000256" key="4">
    <source>
        <dbReference type="ARBA" id="ARBA00010617"/>
    </source>
</evidence>
<dbReference type="PANTHER" id="PTHR24292:SF100">
    <property type="entry name" value="CYTOCHROME P450 6A16, ISOFORM B-RELATED"/>
    <property type="match status" value="1"/>
</dbReference>
<dbReference type="Pfam" id="PF00067">
    <property type="entry name" value="p450"/>
    <property type="match status" value="1"/>
</dbReference>
<protein>
    <submittedName>
        <fullName evidence="14">Probable cytochrome P450 6a21</fullName>
    </submittedName>
</protein>
<name>A0ABM1PBV3_DROAR</name>